<keyword evidence="5" id="KW-0964">Secreted</keyword>
<dbReference type="InterPro" id="IPR015679">
    <property type="entry name" value="PLipase_D_fam"/>
</dbReference>
<evidence type="ECO:0000256" key="10">
    <source>
        <dbReference type="SAM" id="MobiDB-lite"/>
    </source>
</evidence>
<dbReference type="EMBL" id="CP029550">
    <property type="protein sequence ID" value="AWN42998.1"/>
    <property type="molecule type" value="Genomic_DNA"/>
</dbReference>
<dbReference type="InterPro" id="IPR025202">
    <property type="entry name" value="PLD-like_dom"/>
</dbReference>
<evidence type="ECO:0000256" key="3">
    <source>
        <dbReference type="ARBA" id="ARBA00004613"/>
    </source>
</evidence>
<organism evidence="12 13">
    <name type="scientific">Methylobacterium durans</name>
    <dbReference type="NCBI Taxonomy" id="2202825"/>
    <lineage>
        <taxon>Bacteria</taxon>
        <taxon>Pseudomonadati</taxon>
        <taxon>Pseudomonadota</taxon>
        <taxon>Alphaproteobacteria</taxon>
        <taxon>Hyphomicrobiales</taxon>
        <taxon>Methylobacteriaceae</taxon>
        <taxon>Methylobacterium</taxon>
    </lineage>
</organism>
<comment type="subcellular location">
    <subcellularLocation>
        <location evidence="3">Secreted</location>
    </subcellularLocation>
</comment>
<dbReference type="PANTHER" id="PTHR18896:SF76">
    <property type="entry name" value="PHOSPHOLIPASE"/>
    <property type="match status" value="1"/>
</dbReference>
<comment type="function">
    <text evidence="2">Could be a virulence factor.</text>
</comment>
<evidence type="ECO:0000313" key="13">
    <source>
        <dbReference type="Proteomes" id="UP000245926"/>
    </source>
</evidence>
<evidence type="ECO:0000256" key="6">
    <source>
        <dbReference type="ARBA" id="ARBA00022737"/>
    </source>
</evidence>
<dbReference type="GO" id="GO:0009395">
    <property type="term" value="P:phospholipid catabolic process"/>
    <property type="evidence" value="ECO:0007669"/>
    <property type="project" value="TreeGrafter"/>
</dbReference>
<protein>
    <recommendedName>
        <fullName evidence="4">Phospholipase D</fullName>
    </recommendedName>
    <alternativeName>
        <fullName evidence="9">Choline phosphatase</fullName>
    </alternativeName>
</protein>
<evidence type="ECO:0000256" key="1">
    <source>
        <dbReference type="ARBA" id="ARBA00000798"/>
    </source>
</evidence>
<evidence type="ECO:0000256" key="4">
    <source>
        <dbReference type="ARBA" id="ARBA00018392"/>
    </source>
</evidence>
<feature type="domain" description="PLD phosphodiesterase" evidence="11">
    <location>
        <begin position="134"/>
        <end position="161"/>
    </location>
</feature>
<dbReference type="PANTHER" id="PTHR18896">
    <property type="entry name" value="PHOSPHOLIPASE D"/>
    <property type="match status" value="1"/>
</dbReference>
<proteinExistence type="predicted"/>
<dbReference type="GO" id="GO:0005576">
    <property type="term" value="C:extracellular region"/>
    <property type="evidence" value="ECO:0007669"/>
    <property type="project" value="UniProtKB-SubCell"/>
</dbReference>
<dbReference type="CDD" id="cd09143">
    <property type="entry name" value="PLDc_vPLD1_2_like_bac_2"/>
    <property type="match status" value="1"/>
</dbReference>
<dbReference type="PROSITE" id="PS50035">
    <property type="entry name" value="PLD"/>
    <property type="match status" value="2"/>
</dbReference>
<reference evidence="13" key="1">
    <citation type="submission" date="2018-05" db="EMBL/GenBank/DDBJ databases">
        <title>Complete Genome Sequence of Methylobacterium sp. 17SD2-17.</title>
        <authorList>
            <person name="Srinivasan S."/>
        </authorList>
    </citation>
    <scope>NUCLEOTIDE SEQUENCE [LARGE SCALE GENOMIC DNA]</scope>
    <source>
        <strain evidence="13">17SD2-17</strain>
    </source>
</reference>
<feature type="domain" description="PLD phosphodiesterase" evidence="11">
    <location>
        <begin position="352"/>
        <end position="379"/>
    </location>
</feature>
<feature type="compositionally biased region" description="Basic and acidic residues" evidence="10">
    <location>
        <begin position="494"/>
        <end position="510"/>
    </location>
</feature>
<keyword evidence="13" id="KW-1185">Reference proteome</keyword>
<sequence length="537" mass="59234">MRDLSSHDPADAAWLRPGQTCWRREPASRIALLHDGAAYFAAARRALLQARRSILLIGWSFDPRVRLDPVGEAERESMADLLRRLKAQRPDLAIRLLIWDMPWPISAGNDHTPDSVRAALGPRIDFRIDGTLPYGACQHQKILVVDDRVAFCGGGDFEVNRWDTQAHRDRDPRRRLPSGDTYPPRHDVMMAVDGAAASALGDLARRRWLDATGERLAPPEAGPEGFADPWPDTVTPLLRDVEVGIARTEPARAGRAAIRENEALYLAGIRSARRIIYLENQYFTAPVIAEALARRLAEPEGPEIVVVLTERSPNGFDRLTMDGARRGLIARLRGADPHRRLRVLAPRTPAGGPILVHSKVAVFDDRLLRVGSTNLNNRSLGLDTECDLAVEALPGAPHDLRRAAIARVRDGLIAHHAGCERGVFEAALRQRGSVRAVLDDAALVSRARLCAVVASRRGPLARLVEAWHLGDPAGTDDLWRPWRRRRALSLAAPVRERSSPPRAGRVRDPVLSETSHPSPRPSPAREREPVAPSGRNG</sequence>
<evidence type="ECO:0000256" key="5">
    <source>
        <dbReference type="ARBA" id="ARBA00022525"/>
    </source>
</evidence>
<keyword evidence="6" id="KW-0677">Repeat</keyword>
<dbReference type="OrthoDB" id="8828485at2"/>
<dbReference type="AlphaFoldDB" id="A0A2U8WBJ3"/>
<evidence type="ECO:0000256" key="2">
    <source>
        <dbReference type="ARBA" id="ARBA00003145"/>
    </source>
</evidence>
<accession>A0A2U8WBJ3</accession>
<dbReference type="InterPro" id="IPR001736">
    <property type="entry name" value="PLipase_D/transphosphatidylase"/>
</dbReference>
<evidence type="ECO:0000256" key="8">
    <source>
        <dbReference type="ARBA" id="ARBA00023098"/>
    </source>
</evidence>
<keyword evidence="8" id="KW-0443">Lipid metabolism</keyword>
<dbReference type="GO" id="GO:0004630">
    <property type="term" value="F:phospholipase D activity"/>
    <property type="evidence" value="ECO:0007669"/>
    <property type="project" value="UniProtKB-EC"/>
</dbReference>
<feature type="region of interest" description="Disordered" evidence="10">
    <location>
        <begin position="166"/>
        <end position="185"/>
    </location>
</feature>
<keyword evidence="7" id="KW-0378">Hydrolase</keyword>
<evidence type="ECO:0000313" key="12">
    <source>
        <dbReference type="EMBL" id="AWN42998.1"/>
    </source>
</evidence>
<name>A0A2U8WBJ3_9HYPH</name>
<dbReference type="Gene3D" id="3.30.870.10">
    <property type="entry name" value="Endonuclease Chain A"/>
    <property type="match status" value="2"/>
</dbReference>
<dbReference type="RefSeq" id="WP_109893372.1">
    <property type="nucleotide sequence ID" value="NZ_CP029550.1"/>
</dbReference>
<dbReference type="Proteomes" id="UP000245926">
    <property type="component" value="Chromosome"/>
</dbReference>
<gene>
    <name evidence="12" type="ORF">DK389_24015</name>
</gene>
<dbReference type="SUPFAM" id="SSF56024">
    <property type="entry name" value="Phospholipase D/nuclease"/>
    <property type="match status" value="2"/>
</dbReference>
<dbReference type="Pfam" id="PF13091">
    <property type="entry name" value="PLDc_2"/>
    <property type="match status" value="1"/>
</dbReference>
<dbReference type="SMART" id="SM00155">
    <property type="entry name" value="PLDc"/>
    <property type="match status" value="2"/>
</dbReference>
<evidence type="ECO:0000256" key="9">
    <source>
        <dbReference type="ARBA" id="ARBA00029594"/>
    </source>
</evidence>
<dbReference type="KEGG" id="mets:DK389_24015"/>
<feature type="region of interest" description="Disordered" evidence="10">
    <location>
        <begin position="492"/>
        <end position="537"/>
    </location>
</feature>
<evidence type="ECO:0000256" key="7">
    <source>
        <dbReference type="ARBA" id="ARBA00022801"/>
    </source>
</evidence>
<evidence type="ECO:0000259" key="11">
    <source>
        <dbReference type="PROSITE" id="PS50035"/>
    </source>
</evidence>
<comment type="catalytic activity">
    <reaction evidence="1">
        <text>a 1,2-diacyl-sn-glycero-3-phosphocholine + H2O = a 1,2-diacyl-sn-glycero-3-phosphate + choline + H(+)</text>
        <dbReference type="Rhea" id="RHEA:14445"/>
        <dbReference type="ChEBI" id="CHEBI:15354"/>
        <dbReference type="ChEBI" id="CHEBI:15377"/>
        <dbReference type="ChEBI" id="CHEBI:15378"/>
        <dbReference type="ChEBI" id="CHEBI:57643"/>
        <dbReference type="ChEBI" id="CHEBI:58608"/>
        <dbReference type="EC" id="3.1.4.4"/>
    </reaction>
</comment>